<evidence type="ECO:0000256" key="4">
    <source>
        <dbReference type="ARBA" id="ARBA00022519"/>
    </source>
</evidence>
<accession>C7RKL9</accession>
<proteinExistence type="inferred from homology"/>
<feature type="transmembrane region" description="Helical" evidence="9">
    <location>
        <begin position="48"/>
        <end position="69"/>
    </location>
</feature>
<feature type="transmembrane region" description="Helical" evidence="9">
    <location>
        <begin position="81"/>
        <end position="100"/>
    </location>
</feature>
<feature type="domain" description="Tripartite ATP-independent periplasmic transporters DctQ component" evidence="11">
    <location>
        <begin position="57"/>
        <end position="188"/>
    </location>
</feature>
<dbReference type="eggNOG" id="COG3090">
    <property type="taxonomic scope" value="Bacteria"/>
</dbReference>
<evidence type="ECO:0000256" key="3">
    <source>
        <dbReference type="ARBA" id="ARBA00022475"/>
    </source>
</evidence>
<evidence type="ECO:0000256" key="7">
    <source>
        <dbReference type="ARBA" id="ARBA00023136"/>
    </source>
</evidence>
<evidence type="ECO:0000256" key="1">
    <source>
        <dbReference type="ARBA" id="ARBA00004429"/>
    </source>
</evidence>
<evidence type="ECO:0000259" key="11">
    <source>
        <dbReference type="Pfam" id="PF04290"/>
    </source>
</evidence>
<dbReference type="InterPro" id="IPR007387">
    <property type="entry name" value="TRAP_DctQ"/>
</dbReference>
<feature type="transmembrane region" description="Helical" evidence="9">
    <location>
        <begin position="161"/>
        <end position="179"/>
    </location>
</feature>
<feature type="transmembrane region" description="Helical" evidence="9">
    <location>
        <begin position="121"/>
        <end position="141"/>
    </location>
</feature>
<dbReference type="GO" id="GO:0022857">
    <property type="term" value="F:transmembrane transporter activity"/>
    <property type="evidence" value="ECO:0007669"/>
    <property type="project" value="UniProtKB-UniRule"/>
</dbReference>
<dbReference type="Pfam" id="PF04290">
    <property type="entry name" value="DctQ"/>
    <property type="match status" value="1"/>
</dbReference>
<evidence type="ECO:0000313" key="12">
    <source>
        <dbReference type="EMBL" id="ACV36939.1"/>
    </source>
</evidence>
<dbReference type="AlphaFoldDB" id="C7RKL9"/>
<comment type="subunit">
    <text evidence="9">The complex comprises the extracytoplasmic solute receptor protein and the two transmembrane proteins.</text>
</comment>
<dbReference type="GO" id="GO:0005886">
    <property type="term" value="C:plasma membrane"/>
    <property type="evidence" value="ECO:0007669"/>
    <property type="project" value="UniProtKB-SubCell"/>
</dbReference>
<reference evidence="12" key="1">
    <citation type="submission" date="2009-08" db="EMBL/GenBank/DDBJ databases">
        <authorList>
            <consortium name="US DOE Joint Genome Institute"/>
            <person name="Lucas S."/>
            <person name="Copeland A."/>
            <person name="Lapidus A."/>
            <person name="Glavina del Rio T."/>
            <person name="Dalin E."/>
            <person name="Tice H."/>
            <person name="Bruce D."/>
            <person name="Barry K."/>
            <person name="Pitluck S."/>
            <person name="Lowry S."/>
            <person name="Larimer F."/>
            <person name="Land M."/>
            <person name="Hauser L."/>
            <person name="Kyrpides N."/>
            <person name="Ivanova N."/>
            <person name="McMahon K.D."/>
            <person name="Hugenholtz P."/>
        </authorList>
    </citation>
    <scope>NUCLEOTIDE SEQUENCE</scope>
    <source>
        <strain evidence="12">UW-1</strain>
    </source>
</reference>
<evidence type="ECO:0000256" key="2">
    <source>
        <dbReference type="ARBA" id="ARBA00022448"/>
    </source>
</evidence>
<evidence type="ECO:0000256" key="8">
    <source>
        <dbReference type="ARBA" id="ARBA00038436"/>
    </source>
</evidence>
<reference evidence="12" key="2">
    <citation type="submission" date="2009-09" db="EMBL/GenBank/DDBJ databases">
        <title>Complete sequence of chromosome of Candidatus Accumulibacter phosphatis clade IIA str. UW-1.</title>
        <authorList>
            <consortium name="US DOE Joint Genome Institute"/>
            <person name="Martin H.G."/>
            <person name="Ivanova N."/>
            <person name="Kunin V."/>
            <person name="Warnecke F."/>
            <person name="Barry K."/>
            <person name="He S."/>
            <person name="Salamov A."/>
            <person name="Szeto E."/>
            <person name="Dalin E."/>
            <person name="Pangilinan J.L."/>
            <person name="Lapidus A."/>
            <person name="Lowry S."/>
            <person name="Kyrpides N.C."/>
            <person name="McMahon K.D."/>
            <person name="Hugenholtz P."/>
        </authorList>
    </citation>
    <scope>NUCLEOTIDE SEQUENCE [LARGE SCALE GENOMIC DNA]</scope>
    <source>
        <strain evidence="12">UW-1</strain>
    </source>
</reference>
<keyword evidence="3" id="KW-1003">Cell membrane</keyword>
<feature type="region of interest" description="Disordered" evidence="10">
    <location>
        <begin position="1"/>
        <end position="40"/>
    </location>
</feature>
<comment type="subcellular location">
    <subcellularLocation>
        <location evidence="1 9">Cell inner membrane</location>
        <topology evidence="1 9">Multi-pass membrane protein</topology>
    </subcellularLocation>
</comment>
<protein>
    <recommendedName>
        <fullName evidence="9">TRAP transporter small permease protein</fullName>
    </recommendedName>
</protein>
<comment type="function">
    <text evidence="9">Part of the tripartite ATP-independent periplasmic (TRAP) transport system.</text>
</comment>
<gene>
    <name evidence="12" type="ordered locus">CAP2UW1_3686</name>
</gene>
<keyword evidence="4 9" id="KW-0997">Cell inner membrane</keyword>
<keyword evidence="2 9" id="KW-0813">Transport</keyword>
<evidence type="ECO:0000256" key="9">
    <source>
        <dbReference type="RuleBase" id="RU369079"/>
    </source>
</evidence>
<organism evidence="12">
    <name type="scientific">Accumulibacter regalis</name>
    <dbReference type="NCBI Taxonomy" id="522306"/>
    <lineage>
        <taxon>Bacteria</taxon>
        <taxon>Pseudomonadati</taxon>
        <taxon>Pseudomonadota</taxon>
        <taxon>Betaproteobacteria</taxon>
        <taxon>Candidatus Accumulibacter</taxon>
    </lineage>
</organism>
<dbReference type="EMBL" id="CP001715">
    <property type="protein sequence ID" value="ACV36939.1"/>
    <property type="molecule type" value="Genomic_DNA"/>
</dbReference>
<evidence type="ECO:0000256" key="5">
    <source>
        <dbReference type="ARBA" id="ARBA00022692"/>
    </source>
</evidence>
<keyword evidence="5 9" id="KW-0812">Transmembrane</keyword>
<keyword evidence="7 9" id="KW-0472">Membrane</keyword>
<keyword evidence="6 9" id="KW-1133">Transmembrane helix</keyword>
<dbReference type="OrthoDB" id="6363908at2"/>
<feature type="compositionally biased region" description="Low complexity" evidence="10">
    <location>
        <begin position="1"/>
        <end position="17"/>
    </location>
</feature>
<evidence type="ECO:0000256" key="6">
    <source>
        <dbReference type="ARBA" id="ARBA00022989"/>
    </source>
</evidence>
<dbReference type="PANTHER" id="PTHR35011">
    <property type="entry name" value="2,3-DIKETO-L-GULONATE TRAP TRANSPORTER SMALL PERMEASE PROTEIN YIAM"/>
    <property type="match status" value="1"/>
</dbReference>
<dbReference type="InterPro" id="IPR055348">
    <property type="entry name" value="DctQ"/>
</dbReference>
<dbReference type="HOGENOM" id="CLU_086356_3_4_4"/>
<name>C7RKL9_ACCRE</name>
<sequence>MSARQAPPTGAAARPATDSLTGEATADPGSADARPEDRPRVGTGVEEGVAAIAMALICVITFANVLVRYLTNVSFAFTEEVSVFLMVVMTLAGASAAFARNRHIRMEYFVSKLGRRAHRRIEVLVTLCGMALFGLLAFYGFHLFLDDWQYATTSPGIGVPQWIYTVWLPLLCALITLRLGGRLLRLLRGASERGGA</sequence>
<dbReference type="STRING" id="522306.CAP2UW1_3686"/>
<evidence type="ECO:0000256" key="10">
    <source>
        <dbReference type="SAM" id="MobiDB-lite"/>
    </source>
</evidence>
<comment type="similarity">
    <text evidence="8 9">Belongs to the TRAP transporter small permease family.</text>
</comment>
<dbReference type="KEGG" id="app:CAP2UW1_3686"/>